<dbReference type="EMBL" id="CM007903">
    <property type="protein sequence ID" value="OTF97453.1"/>
    <property type="molecule type" value="Genomic_DNA"/>
</dbReference>
<evidence type="ECO:0000313" key="3">
    <source>
        <dbReference type="Proteomes" id="UP000215914"/>
    </source>
</evidence>
<accession>A0A251SFE8</accession>
<evidence type="ECO:0000313" key="1">
    <source>
        <dbReference type="EMBL" id="KAF5767605.1"/>
    </source>
</evidence>
<dbReference type="Gramene" id="mRNA:HanXRQr2_Chr14g0626311">
    <property type="protein sequence ID" value="mRNA:HanXRQr2_Chr14g0626311"/>
    <property type="gene ID" value="HanXRQr2_Chr14g0626311"/>
</dbReference>
<reference evidence="1" key="3">
    <citation type="submission" date="2020-06" db="EMBL/GenBank/DDBJ databases">
        <title>Helianthus annuus Genome sequencing and assembly Release 2.</title>
        <authorList>
            <person name="Gouzy J."/>
            <person name="Langlade N."/>
            <person name="Munos S."/>
        </authorList>
    </citation>
    <scope>NUCLEOTIDE SEQUENCE</scope>
    <source>
        <tissue evidence="1">Leaves</tissue>
    </source>
</reference>
<organism evidence="2 3">
    <name type="scientific">Helianthus annuus</name>
    <name type="common">Common sunflower</name>
    <dbReference type="NCBI Taxonomy" id="4232"/>
    <lineage>
        <taxon>Eukaryota</taxon>
        <taxon>Viridiplantae</taxon>
        <taxon>Streptophyta</taxon>
        <taxon>Embryophyta</taxon>
        <taxon>Tracheophyta</taxon>
        <taxon>Spermatophyta</taxon>
        <taxon>Magnoliopsida</taxon>
        <taxon>eudicotyledons</taxon>
        <taxon>Gunneridae</taxon>
        <taxon>Pentapetalae</taxon>
        <taxon>asterids</taxon>
        <taxon>campanulids</taxon>
        <taxon>Asterales</taxon>
        <taxon>Asteraceae</taxon>
        <taxon>Asteroideae</taxon>
        <taxon>Heliantheae alliance</taxon>
        <taxon>Heliantheae</taxon>
        <taxon>Helianthus</taxon>
    </lineage>
</organism>
<protein>
    <submittedName>
        <fullName evidence="2">Uncharacterized protein</fullName>
    </submittedName>
</protein>
<dbReference type="Proteomes" id="UP000215914">
    <property type="component" value="Chromosome 14"/>
</dbReference>
<reference evidence="2" key="2">
    <citation type="submission" date="2017-02" db="EMBL/GenBank/DDBJ databases">
        <title>Sunflower complete genome.</title>
        <authorList>
            <person name="Langlade N."/>
            <person name="Munos S."/>
        </authorList>
    </citation>
    <scope>NUCLEOTIDE SEQUENCE [LARGE SCALE GENOMIC DNA]</scope>
    <source>
        <tissue evidence="2">Leaves</tissue>
    </source>
</reference>
<gene>
    <name evidence="2" type="ORF">HannXRQ_Chr14g0434731</name>
    <name evidence="1" type="ORF">HanXRQr2_Chr14g0626311</name>
</gene>
<dbReference type="AlphaFoldDB" id="A0A251SFE8"/>
<dbReference type="InParanoid" id="A0A251SFE8"/>
<sequence length="51" mass="5822">MNHSLPLIRSSMNPTLIFVIKLYCSLSDLDIAFVNNLQSILVITTEDSRFH</sequence>
<reference evidence="1 3" key="1">
    <citation type="journal article" date="2017" name="Nature">
        <title>The sunflower genome provides insights into oil metabolism, flowering and Asterid evolution.</title>
        <authorList>
            <person name="Badouin H."/>
            <person name="Gouzy J."/>
            <person name="Grassa C.J."/>
            <person name="Murat F."/>
            <person name="Staton S.E."/>
            <person name="Cottret L."/>
            <person name="Lelandais-Briere C."/>
            <person name="Owens G.L."/>
            <person name="Carrere S."/>
            <person name="Mayjonade B."/>
            <person name="Legrand L."/>
            <person name="Gill N."/>
            <person name="Kane N.C."/>
            <person name="Bowers J.E."/>
            <person name="Hubner S."/>
            <person name="Bellec A."/>
            <person name="Berard A."/>
            <person name="Berges H."/>
            <person name="Blanchet N."/>
            <person name="Boniface M.C."/>
            <person name="Brunel D."/>
            <person name="Catrice O."/>
            <person name="Chaidir N."/>
            <person name="Claudel C."/>
            <person name="Donnadieu C."/>
            <person name="Faraut T."/>
            <person name="Fievet G."/>
            <person name="Helmstetter N."/>
            <person name="King M."/>
            <person name="Knapp S.J."/>
            <person name="Lai Z."/>
            <person name="Le Paslier M.C."/>
            <person name="Lippi Y."/>
            <person name="Lorenzon L."/>
            <person name="Mandel J.R."/>
            <person name="Marage G."/>
            <person name="Marchand G."/>
            <person name="Marquand E."/>
            <person name="Bret-Mestries E."/>
            <person name="Morien E."/>
            <person name="Nambeesan S."/>
            <person name="Nguyen T."/>
            <person name="Pegot-Espagnet P."/>
            <person name="Pouilly N."/>
            <person name="Raftis F."/>
            <person name="Sallet E."/>
            <person name="Schiex T."/>
            <person name="Thomas J."/>
            <person name="Vandecasteele C."/>
            <person name="Vares D."/>
            <person name="Vear F."/>
            <person name="Vautrin S."/>
            <person name="Crespi M."/>
            <person name="Mangin B."/>
            <person name="Burke J.M."/>
            <person name="Salse J."/>
            <person name="Munos S."/>
            <person name="Vincourt P."/>
            <person name="Rieseberg L.H."/>
            <person name="Langlade N.B."/>
        </authorList>
    </citation>
    <scope>NUCLEOTIDE SEQUENCE [LARGE SCALE GENOMIC DNA]</scope>
    <source>
        <strain evidence="3">cv. SF193</strain>
        <tissue evidence="1">Leaves</tissue>
    </source>
</reference>
<evidence type="ECO:0000313" key="2">
    <source>
        <dbReference type="EMBL" id="OTF97453.1"/>
    </source>
</evidence>
<proteinExistence type="predicted"/>
<dbReference type="EMBL" id="MNCJ02000329">
    <property type="protein sequence ID" value="KAF5767605.1"/>
    <property type="molecule type" value="Genomic_DNA"/>
</dbReference>
<name>A0A251SFE8_HELAN</name>
<keyword evidence="3" id="KW-1185">Reference proteome</keyword>